<gene>
    <name evidence="2" type="ORF">CR513_24637</name>
</gene>
<protein>
    <submittedName>
        <fullName evidence="2">Uncharacterized protein</fullName>
    </submittedName>
</protein>
<evidence type="ECO:0000256" key="1">
    <source>
        <dbReference type="SAM" id="MobiDB-lite"/>
    </source>
</evidence>
<comment type="caution">
    <text evidence="2">The sequence shown here is derived from an EMBL/GenBank/DDBJ whole genome shotgun (WGS) entry which is preliminary data.</text>
</comment>
<evidence type="ECO:0000313" key="3">
    <source>
        <dbReference type="Proteomes" id="UP000257109"/>
    </source>
</evidence>
<evidence type="ECO:0000313" key="2">
    <source>
        <dbReference type="EMBL" id="RDX93147.1"/>
    </source>
</evidence>
<name>A0A371GRG2_MUCPR</name>
<feature type="region of interest" description="Disordered" evidence="1">
    <location>
        <begin position="93"/>
        <end position="125"/>
    </location>
</feature>
<reference evidence="2" key="1">
    <citation type="submission" date="2018-05" db="EMBL/GenBank/DDBJ databases">
        <title>Draft genome of Mucuna pruriens seed.</title>
        <authorList>
            <person name="Nnadi N.E."/>
            <person name="Vos R."/>
            <person name="Hasami M.H."/>
            <person name="Devisetty U.K."/>
            <person name="Aguiy J.C."/>
        </authorList>
    </citation>
    <scope>NUCLEOTIDE SEQUENCE [LARGE SCALE GENOMIC DNA]</scope>
    <source>
        <strain evidence="2">JCA_2017</strain>
    </source>
</reference>
<dbReference type="OrthoDB" id="1637540at2759"/>
<sequence length="125" mass="14112">MKNTFDKRVRPRVFKEGDLVLKKRLPNVKDPHGKWAPNYEGLYVVKQAFSRGALVLGDSKGQELTHPINVDAERIRRINLQVFRMEELVPTNAKESMHKAKPKVENLATTGETPEAQPQIGIALA</sequence>
<feature type="non-terminal residue" evidence="2">
    <location>
        <position position="1"/>
    </location>
</feature>
<dbReference type="Proteomes" id="UP000257109">
    <property type="component" value="Unassembled WGS sequence"/>
</dbReference>
<feature type="compositionally biased region" description="Basic and acidic residues" evidence="1">
    <location>
        <begin position="95"/>
        <end position="104"/>
    </location>
</feature>
<proteinExistence type="predicted"/>
<dbReference type="AlphaFoldDB" id="A0A371GRG2"/>
<accession>A0A371GRG2</accession>
<dbReference type="EMBL" id="QJKJ01004687">
    <property type="protein sequence ID" value="RDX93147.1"/>
    <property type="molecule type" value="Genomic_DNA"/>
</dbReference>
<keyword evidence="3" id="KW-1185">Reference proteome</keyword>
<organism evidence="2 3">
    <name type="scientific">Mucuna pruriens</name>
    <name type="common">Velvet bean</name>
    <name type="synonym">Dolichos pruriens</name>
    <dbReference type="NCBI Taxonomy" id="157652"/>
    <lineage>
        <taxon>Eukaryota</taxon>
        <taxon>Viridiplantae</taxon>
        <taxon>Streptophyta</taxon>
        <taxon>Embryophyta</taxon>
        <taxon>Tracheophyta</taxon>
        <taxon>Spermatophyta</taxon>
        <taxon>Magnoliopsida</taxon>
        <taxon>eudicotyledons</taxon>
        <taxon>Gunneridae</taxon>
        <taxon>Pentapetalae</taxon>
        <taxon>rosids</taxon>
        <taxon>fabids</taxon>
        <taxon>Fabales</taxon>
        <taxon>Fabaceae</taxon>
        <taxon>Papilionoideae</taxon>
        <taxon>50 kb inversion clade</taxon>
        <taxon>NPAAA clade</taxon>
        <taxon>indigoferoid/millettioid clade</taxon>
        <taxon>Phaseoleae</taxon>
        <taxon>Mucuna</taxon>
    </lineage>
</organism>